<dbReference type="EMBL" id="VDUZ01000002">
    <property type="protein sequence ID" value="TXL82011.1"/>
    <property type="molecule type" value="Genomic_DNA"/>
</dbReference>
<protein>
    <submittedName>
        <fullName evidence="5">ABC transporter substrate-binding protein</fullName>
    </submittedName>
</protein>
<dbReference type="InterPro" id="IPR028081">
    <property type="entry name" value="Leu-bd"/>
</dbReference>
<dbReference type="AlphaFoldDB" id="A0A5C8PVC6"/>
<comment type="similarity">
    <text evidence="1">Belongs to the leucine-binding protein family.</text>
</comment>
<dbReference type="Pfam" id="PF13458">
    <property type="entry name" value="Peripla_BP_6"/>
    <property type="match status" value="1"/>
</dbReference>
<organism evidence="5 6">
    <name type="scientific">Vineibacter terrae</name>
    <dbReference type="NCBI Taxonomy" id="2586908"/>
    <lineage>
        <taxon>Bacteria</taxon>
        <taxon>Pseudomonadati</taxon>
        <taxon>Pseudomonadota</taxon>
        <taxon>Alphaproteobacteria</taxon>
        <taxon>Hyphomicrobiales</taxon>
        <taxon>Vineibacter</taxon>
    </lineage>
</organism>
<evidence type="ECO:0000256" key="2">
    <source>
        <dbReference type="ARBA" id="ARBA00022729"/>
    </source>
</evidence>
<evidence type="ECO:0000259" key="4">
    <source>
        <dbReference type="Pfam" id="PF13458"/>
    </source>
</evidence>
<name>A0A5C8PVC6_9HYPH</name>
<dbReference type="PANTHER" id="PTHR47235:SF1">
    <property type="entry name" value="BLR6548 PROTEIN"/>
    <property type="match status" value="1"/>
</dbReference>
<dbReference type="RefSeq" id="WP_147845366.1">
    <property type="nucleotide sequence ID" value="NZ_VDUZ01000002.1"/>
</dbReference>
<dbReference type="Proteomes" id="UP000321638">
    <property type="component" value="Unassembled WGS sequence"/>
</dbReference>
<feature type="chain" id="PRO_5022968036" evidence="3">
    <location>
        <begin position="22"/>
        <end position="440"/>
    </location>
</feature>
<keyword evidence="6" id="KW-1185">Reference proteome</keyword>
<dbReference type="SUPFAM" id="SSF53822">
    <property type="entry name" value="Periplasmic binding protein-like I"/>
    <property type="match status" value="1"/>
</dbReference>
<evidence type="ECO:0000313" key="6">
    <source>
        <dbReference type="Proteomes" id="UP000321638"/>
    </source>
</evidence>
<sequence length="440" mass="48670">MRWGKLAFVGAALAASGLTFAGPASAQNEQFIPGLVYRTGAYAPNGIPWANGVADYYNLINERDGGINGVKILYEECETAYATDRGVECYERLKGKGSGAPFVNPLSTGITFALIEKAPVDKIPVISMGYGRSESRDGSVFPWVFPLLGTYWSAADIIVQHIAKKEGGLDKLKGKKIVLVYHDSPYGKEPIALLTERAKMHGFEFTPLPVTHPGVEQKATWLQIRQSRPDYVLLWGWGVMNSTAIKEAAAVGFPREKMYGVWWSGAEPDVRPAEDGAKGYNAAMLQHGAGKFAIHDDIKKFVYDKGKGATKWDEVGEVLYNRGMINAMLNIEALRIAQKKFGNKPMTGEQARWGLENLTLTAEDVKRLGFEGLIRPIKVSCADHEGTRAGRIQQWDGKEWKVVSDWYESDDKVLKPMVEAAAKKYAEEKKITPRDCSKEN</sequence>
<evidence type="ECO:0000313" key="5">
    <source>
        <dbReference type="EMBL" id="TXL82011.1"/>
    </source>
</evidence>
<dbReference type="InterPro" id="IPR028082">
    <property type="entry name" value="Peripla_BP_I"/>
</dbReference>
<dbReference type="PANTHER" id="PTHR47235">
    <property type="entry name" value="BLR6548 PROTEIN"/>
    <property type="match status" value="1"/>
</dbReference>
<gene>
    <name evidence="5" type="ORF">FHP25_02790</name>
</gene>
<proteinExistence type="inferred from homology"/>
<keyword evidence="2 3" id="KW-0732">Signal</keyword>
<evidence type="ECO:0000256" key="1">
    <source>
        <dbReference type="ARBA" id="ARBA00010062"/>
    </source>
</evidence>
<feature type="domain" description="Leucine-binding protein" evidence="4">
    <location>
        <begin position="32"/>
        <end position="397"/>
    </location>
</feature>
<accession>A0A5C8PVC6</accession>
<dbReference type="OrthoDB" id="8184122at2"/>
<comment type="caution">
    <text evidence="5">The sequence shown here is derived from an EMBL/GenBank/DDBJ whole genome shotgun (WGS) entry which is preliminary data.</text>
</comment>
<dbReference type="CDD" id="cd06334">
    <property type="entry name" value="PBP1_ABC_ligand_binding-like"/>
    <property type="match status" value="1"/>
</dbReference>
<feature type="signal peptide" evidence="3">
    <location>
        <begin position="1"/>
        <end position="21"/>
    </location>
</feature>
<reference evidence="5 6" key="1">
    <citation type="submission" date="2019-06" db="EMBL/GenBank/DDBJ databases">
        <title>New taxonomy in bacterial strain CC-CFT640, isolated from vineyard.</title>
        <authorList>
            <person name="Lin S.-Y."/>
            <person name="Tsai C.-F."/>
            <person name="Young C.-C."/>
        </authorList>
    </citation>
    <scope>NUCLEOTIDE SEQUENCE [LARGE SCALE GENOMIC DNA]</scope>
    <source>
        <strain evidence="5 6">CC-CFT640</strain>
    </source>
</reference>
<dbReference type="Gene3D" id="3.40.50.2300">
    <property type="match status" value="2"/>
</dbReference>
<evidence type="ECO:0000256" key="3">
    <source>
        <dbReference type="SAM" id="SignalP"/>
    </source>
</evidence>